<sequence length="214" mass="23616">MMLISCSLIKKKATKKEKLCSGCEWWLLMRCLDCGNKAKKDCLHYRCRSCCRGHGFPCQTHIKSTWVPISTRQVLRSSAAAMAAAPSAAPPHQRQEEQQRVRLPSPSSSGFGGHFPAEVSCEATFTCVRVTTTSEENAYVDQYTYETTINIGGRVFRGILYDQGAYTPTVDSSYLNVHEGDQHNSGINIPSNIQSVNNPSFSAPSTLSTPNYPL</sequence>
<organism evidence="1 2">
    <name type="scientific">Smallanthus sonchifolius</name>
    <dbReference type="NCBI Taxonomy" id="185202"/>
    <lineage>
        <taxon>Eukaryota</taxon>
        <taxon>Viridiplantae</taxon>
        <taxon>Streptophyta</taxon>
        <taxon>Embryophyta</taxon>
        <taxon>Tracheophyta</taxon>
        <taxon>Spermatophyta</taxon>
        <taxon>Magnoliopsida</taxon>
        <taxon>eudicotyledons</taxon>
        <taxon>Gunneridae</taxon>
        <taxon>Pentapetalae</taxon>
        <taxon>asterids</taxon>
        <taxon>campanulids</taxon>
        <taxon>Asterales</taxon>
        <taxon>Asteraceae</taxon>
        <taxon>Asteroideae</taxon>
        <taxon>Heliantheae alliance</taxon>
        <taxon>Millerieae</taxon>
        <taxon>Smallanthus</taxon>
    </lineage>
</organism>
<dbReference type="Proteomes" id="UP001056120">
    <property type="component" value="Linkage Group LG24"/>
</dbReference>
<comment type="caution">
    <text evidence="1">The sequence shown here is derived from an EMBL/GenBank/DDBJ whole genome shotgun (WGS) entry which is preliminary data.</text>
</comment>
<gene>
    <name evidence="1" type="ORF">L1987_70744</name>
</gene>
<evidence type="ECO:0000313" key="2">
    <source>
        <dbReference type="Proteomes" id="UP001056120"/>
    </source>
</evidence>
<keyword evidence="2" id="KW-1185">Reference proteome</keyword>
<reference evidence="1 2" key="2">
    <citation type="journal article" date="2022" name="Mol. Ecol. Resour.">
        <title>The genomes of chicory, endive, great burdock and yacon provide insights into Asteraceae paleo-polyploidization history and plant inulin production.</title>
        <authorList>
            <person name="Fan W."/>
            <person name="Wang S."/>
            <person name="Wang H."/>
            <person name="Wang A."/>
            <person name="Jiang F."/>
            <person name="Liu H."/>
            <person name="Zhao H."/>
            <person name="Xu D."/>
            <person name="Zhang Y."/>
        </authorList>
    </citation>
    <scope>NUCLEOTIDE SEQUENCE [LARGE SCALE GENOMIC DNA]</scope>
    <source>
        <strain evidence="2">cv. Yunnan</strain>
        <tissue evidence="1">Leaves</tissue>
    </source>
</reference>
<name>A0ACB9ARC8_9ASTR</name>
<proteinExistence type="predicted"/>
<evidence type="ECO:0000313" key="1">
    <source>
        <dbReference type="EMBL" id="KAI3712194.1"/>
    </source>
</evidence>
<dbReference type="EMBL" id="CM042041">
    <property type="protein sequence ID" value="KAI3712194.1"/>
    <property type="molecule type" value="Genomic_DNA"/>
</dbReference>
<reference evidence="2" key="1">
    <citation type="journal article" date="2022" name="Mol. Ecol. Resour.">
        <title>The genomes of chicory, endive, great burdock and yacon provide insights into Asteraceae palaeo-polyploidization history and plant inulin production.</title>
        <authorList>
            <person name="Fan W."/>
            <person name="Wang S."/>
            <person name="Wang H."/>
            <person name="Wang A."/>
            <person name="Jiang F."/>
            <person name="Liu H."/>
            <person name="Zhao H."/>
            <person name="Xu D."/>
            <person name="Zhang Y."/>
        </authorList>
    </citation>
    <scope>NUCLEOTIDE SEQUENCE [LARGE SCALE GENOMIC DNA]</scope>
    <source>
        <strain evidence="2">cv. Yunnan</strain>
    </source>
</reference>
<protein>
    <submittedName>
        <fullName evidence="1">Uncharacterized protein</fullName>
    </submittedName>
</protein>
<accession>A0ACB9ARC8</accession>